<evidence type="ECO:0000313" key="5">
    <source>
        <dbReference type="EMBL" id="GKV39979.1"/>
    </source>
</evidence>
<evidence type="ECO:0000256" key="1">
    <source>
        <dbReference type="ARBA" id="ARBA00022741"/>
    </source>
</evidence>
<dbReference type="GO" id="GO:0005524">
    <property type="term" value="F:ATP binding"/>
    <property type="evidence" value="ECO:0007669"/>
    <property type="project" value="UniProtKB-KW"/>
</dbReference>
<dbReference type="Gene3D" id="3.40.50.300">
    <property type="entry name" value="P-loop containing nucleotide triphosphate hydrolases"/>
    <property type="match status" value="2"/>
</dbReference>
<evidence type="ECO:0000256" key="3">
    <source>
        <dbReference type="ARBA" id="ARBA00022806"/>
    </source>
</evidence>
<dbReference type="InterPro" id="IPR027417">
    <property type="entry name" value="P-loop_NTPase"/>
</dbReference>
<gene>
    <name evidence="5" type="ORF">SLEP1_g47664</name>
</gene>
<protein>
    <submittedName>
        <fullName evidence="5">Uncharacterized protein</fullName>
    </submittedName>
</protein>
<accession>A0AAV5LRC1</accession>
<keyword evidence="2" id="KW-0378">Hydrolase</keyword>
<dbReference type="PANTHER" id="PTHR12131">
    <property type="entry name" value="ATP-DEPENDENT RNA AND DNA HELICASE"/>
    <property type="match status" value="1"/>
</dbReference>
<dbReference type="AlphaFoldDB" id="A0AAV5LRC1"/>
<dbReference type="PANTHER" id="PTHR12131:SF25">
    <property type="entry name" value="DEXH-BOX ATP-DEPENDENT RNA HELICASE DEXH9"/>
    <property type="match status" value="1"/>
</dbReference>
<organism evidence="5 6">
    <name type="scientific">Rubroshorea leprosula</name>
    <dbReference type="NCBI Taxonomy" id="152421"/>
    <lineage>
        <taxon>Eukaryota</taxon>
        <taxon>Viridiplantae</taxon>
        <taxon>Streptophyta</taxon>
        <taxon>Embryophyta</taxon>
        <taxon>Tracheophyta</taxon>
        <taxon>Spermatophyta</taxon>
        <taxon>Magnoliopsida</taxon>
        <taxon>eudicotyledons</taxon>
        <taxon>Gunneridae</taxon>
        <taxon>Pentapetalae</taxon>
        <taxon>rosids</taxon>
        <taxon>malvids</taxon>
        <taxon>Malvales</taxon>
        <taxon>Dipterocarpaceae</taxon>
        <taxon>Rubroshorea</taxon>
    </lineage>
</organism>
<dbReference type="GO" id="GO:0004386">
    <property type="term" value="F:helicase activity"/>
    <property type="evidence" value="ECO:0007669"/>
    <property type="project" value="UniProtKB-KW"/>
</dbReference>
<evidence type="ECO:0000313" key="6">
    <source>
        <dbReference type="Proteomes" id="UP001054252"/>
    </source>
</evidence>
<dbReference type="GO" id="GO:0016787">
    <property type="term" value="F:hydrolase activity"/>
    <property type="evidence" value="ECO:0007669"/>
    <property type="project" value="UniProtKB-KW"/>
</dbReference>
<dbReference type="GO" id="GO:0005634">
    <property type="term" value="C:nucleus"/>
    <property type="evidence" value="ECO:0007669"/>
    <property type="project" value="TreeGrafter"/>
</dbReference>
<comment type="caution">
    <text evidence="5">The sequence shown here is derived from an EMBL/GenBank/DDBJ whole genome shotgun (WGS) entry which is preliminary data.</text>
</comment>
<keyword evidence="3" id="KW-0347">Helicase</keyword>
<dbReference type="GO" id="GO:0000460">
    <property type="term" value="P:maturation of 5.8S rRNA"/>
    <property type="evidence" value="ECO:0007669"/>
    <property type="project" value="TreeGrafter"/>
</dbReference>
<proteinExistence type="predicted"/>
<dbReference type="EMBL" id="BPVZ01000138">
    <property type="protein sequence ID" value="GKV39979.1"/>
    <property type="molecule type" value="Genomic_DNA"/>
</dbReference>
<dbReference type="InterPro" id="IPR050699">
    <property type="entry name" value="RNA-DNA_Helicase"/>
</dbReference>
<keyword evidence="1" id="KW-0547">Nucleotide-binding</keyword>
<name>A0AAV5LRC1_9ROSI</name>
<dbReference type="Proteomes" id="UP001054252">
    <property type="component" value="Unassembled WGS sequence"/>
</dbReference>
<keyword evidence="4" id="KW-0067">ATP-binding</keyword>
<keyword evidence="6" id="KW-1185">Reference proteome</keyword>
<sequence>MAPKNSRFVFLSATVSNAKEFADWVAKVHQQPYHIVYTDYQPTPLQHYIFPAGGEGLYMVVDERGRFREDSFQRALNALVPKAESDKKRESSKLQKGLVMGKVGKDGDIFKLVKIIIRR</sequence>
<evidence type="ECO:0000256" key="4">
    <source>
        <dbReference type="ARBA" id="ARBA00022840"/>
    </source>
</evidence>
<evidence type="ECO:0000256" key="2">
    <source>
        <dbReference type="ARBA" id="ARBA00022801"/>
    </source>
</evidence>
<reference evidence="5 6" key="1">
    <citation type="journal article" date="2021" name="Commun. Biol.">
        <title>The genome of Shorea leprosula (Dipterocarpaceae) highlights the ecological relevance of drought in aseasonal tropical rainforests.</title>
        <authorList>
            <person name="Ng K.K.S."/>
            <person name="Kobayashi M.J."/>
            <person name="Fawcett J.A."/>
            <person name="Hatakeyama M."/>
            <person name="Paape T."/>
            <person name="Ng C.H."/>
            <person name="Ang C.C."/>
            <person name="Tnah L.H."/>
            <person name="Lee C.T."/>
            <person name="Nishiyama T."/>
            <person name="Sese J."/>
            <person name="O'Brien M.J."/>
            <person name="Copetti D."/>
            <person name="Mohd Noor M.I."/>
            <person name="Ong R.C."/>
            <person name="Putra M."/>
            <person name="Sireger I.Z."/>
            <person name="Indrioko S."/>
            <person name="Kosugi Y."/>
            <person name="Izuno A."/>
            <person name="Isagi Y."/>
            <person name="Lee S.L."/>
            <person name="Shimizu K.K."/>
        </authorList>
    </citation>
    <scope>NUCLEOTIDE SEQUENCE [LARGE SCALE GENOMIC DNA]</scope>
    <source>
        <strain evidence="5">214</strain>
    </source>
</reference>